<organism evidence="5 6">
    <name type="scientific">Vitis vinifera</name>
    <name type="common">Grape</name>
    <dbReference type="NCBI Taxonomy" id="29760"/>
    <lineage>
        <taxon>Eukaryota</taxon>
        <taxon>Viridiplantae</taxon>
        <taxon>Streptophyta</taxon>
        <taxon>Embryophyta</taxon>
        <taxon>Tracheophyta</taxon>
        <taxon>Spermatophyta</taxon>
        <taxon>Magnoliopsida</taxon>
        <taxon>eudicotyledons</taxon>
        <taxon>Gunneridae</taxon>
        <taxon>Pentapetalae</taxon>
        <taxon>rosids</taxon>
        <taxon>Vitales</taxon>
        <taxon>Vitaceae</taxon>
        <taxon>Viteae</taxon>
        <taxon>Vitis</taxon>
    </lineage>
</organism>
<dbReference type="Proteomes" id="UP000288805">
    <property type="component" value="Unassembled WGS sequence"/>
</dbReference>
<dbReference type="Pfam" id="PF22936">
    <property type="entry name" value="Pol_BBD"/>
    <property type="match status" value="1"/>
</dbReference>
<gene>
    <name evidence="5" type="primary">POLX_3466</name>
    <name evidence="5" type="ORF">CK203_057548</name>
</gene>
<sequence length="778" mass="85866">MQDDARLFLQMKNSINSDIFGMLSHCEFVKELMDYLDFLYSGKGNVSRMYDVWNAFHCPEKGAKSLTAYFMDFKKMVVMSFLSGLPSEFETAKSQILSGSDIGSLQEVFSRVLRTENVSSSQHTNVLVAKGENAENARRVNNRGGNRAFENRGNDSSTIVCFYCHEADHTKKNCRKLQNRNRRIQTANVATSDTATFSDSSNKIVTMTAEEFSKYSQYQDALKASTPVNALAESGKTCLVSSSNKWIIDSGATDHMTGNHKTFSTFRTHSAPPVTVADGSTYEIKGSGTVKPTSSITLSFVLNLPNLAFNLISDLMTKQTFGKGHVSDGLYILDEWVPRPVACVSTASPVEAHCQLGHPSLPVLKKLCPQFDTLPSLDCESCHFAKHHRSSLGPRLNKRAESLFELVHSDVWGPCPVTSQTGSDNGKEYVSNSFQNYMSHNGILHQTSCVDTPSQNGVAERKNRHLLETARALMFQMKVPKQFWADAVSTACFLINRMPTVVLKVRDTRPFVTKLDPKALQCVFLGYSRLQKGYRCFSPDLNKYLVSTDVVFSEDTSFFSSPTSSASEEDEEWLVYQVVNSRPIVGQSSVVDSDASLAHSGPVVNIPPAPAKPPIVQVYSRRLVTTDTCLAPAPSSSDPSSDLDLPISLQKGKRHCKSIYSIANFVSYDHLSSFSSVLVASIDSISVPKTVTEALNHPGWKNAMLEEICALEDNHTWKLVDLPQGKKVVGCKWVFAVKVNPDGSVARLKARLVARGYAQTYGVDYSDTFSPVAKFNSV</sequence>
<accession>A0A438GGY4</accession>
<evidence type="ECO:0000256" key="3">
    <source>
        <dbReference type="ARBA" id="ARBA00022801"/>
    </source>
</evidence>
<dbReference type="GO" id="GO:0008233">
    <property type="term" value="F:peptidase activity"/>
    <property type="evidence" value="ECO:0007669"/>
    <property type="project" value="UniProtKB-KW"/>
</dbReference>
<dbReference type="InterPro" id="IPR054722">
    <property type="entry name" value="PolX-like_BBD"/>
</dbReference>
<dbReference type="EMBL" id="QGNW01000437">
    <property type="protein sequence ID" value="RVW71463.1"/>
    <property type="molecule type" value="Genomic_DNA"/>
</dbReference>
<reference evidence="5 6" key="1">
    <citation type="journal article" date="2018" name="PLoS Genet.">
        <title>Population sequencing reveals clonal diversity and ancestral inbreeding in the grapevine cultivar Chardonnay.</title>
        <authorList>
            <person name="Roach M.J."/>
            <person name="Johnson D.L."/>
            <person name="Bohlmann J."/>
            <person name="van Vuuren H.J."/>
            <person name="Jones S.J."/>
            <person name="Pretorius I.S."/>
            <person name="Schmidt S.A."/>
            <person name="Borneman A.R."/>
        </authorList>
    </citation>
    <scope>NUCLEOTIDE SEQUENCE [LARGE SCALE GENOMIC DNA]</scope>
    <source>
        <strain evidence="6">cv. Chardonnay</strain>
        <tissue evidence="5">Leaf</tissue>
    </source>
</reference>
<dbReference type="PANTHER" id="PTHR42648">
    <property type="entry name" value="TRANSPOSASE, PUTATIVE-RELATED"/>
    <property type="match status" value="1"/>
</dbReference>
<evidence type="ECO:0000256" key="1">
    <source>
        <dbReference type="ARBA" id="ARBA00022670"/>
    </source>
</evidence>
<dbReference type="InterPro" id="IPR036397">
    <property type="entry name" value="RNaseH_sf"/>
</dbReference>
<proteinExistence type="predicted"/>
<dbReference type="InterPro" id="IPR025724">
    <property type="entry name" value="GAG-pre-integrase_dom"/>
</dbReference>
<dbReference type="Gene3D" id="4.10.60.10">
    <property type="entry name" value="Zinc finger, CCHC-type"/>
    <property type="match status" value="1"/>
</dbReference>
<comment type="caution">
    <text evidence="5">The sequence shown here is derived from an EMBL/GenBank/DDBJ whole genome shotgun (WGS) entry which is preliminary data.</text>
</comment>
<dbReference type="GO" id="GO:0003676">
    <property type="term" value="F:nucleic acid binding"/>
    <property type="evidence" value="ECO:0007669"/>
    <property type="project" value="InterPro"/>
</dbReference>
<evidence type="ECO:0000259" key="4">
    <source>
        <dbReference type="PROSITE" id="PS50994"/>
    </source>
</evidence>
<dbReference type="InterPro" id="IPR057670">
    <property type="entry name" value="SH3_retrovirus"/>
</dbReference>
<dbReference type="GO" id="GO:0008270">
    <property type="term" value="F:zinc ion binding"/>
    <property type="evidence" value="ECO:0007669"/>
    <property type="project" value="InterPro"/>
</dbReference>
<dbReference type="InterPro" id="IPR036875">
    <property type="entry name" value="Znf_CCHC_sf"/>
</dbReference>
<dbReference type="PANTHER" id="PTHR42648:SF28">
    <property type="entry name" value="TRANSPOSON-ENCODED PROTEIN WITH RIBONUCLEASE H-LIKE AND RETROVIRUS ZINC FINGER-LIKE DOMAINS"/>
    <property type="match status" value="1"/>
</dbReference>
<protein>
    <submittedName>
        <fullName evidence="5">Retrovirus-related Pol polyprotein from transposon TNT 1-94</fullName>
    </submittedName>
</protein>
<dbReference type="InterPro" id="IPR039537">
    <property type="entry name" value="Retrotran_Ty1/copia-like"/>
</dbReference>
<dbReference type="SUPFAM" id="SSF57756">
    <property type="entry name" value="Retrovirus zinc finger-like domains"/>
    <property type="match status" value="1"/>
</dbReference>
<dbReference type="GO" id="GO:0006508">
    <property type="term" value="P:proteolysis"/>
    <property type="evidence" value="ECO:0007669"/>
    <property type="project" value="UniProtKB-KW"/>
</dbReference>
<dbReference type="InterPro" id="IPR013103">
    <property type="entry name" value="RVT_2"/>
</dbReference>
<dbReference type="SUPFAM" id="SSF53098">
    <property type="entry name" value="Ribonuclease H-like"/>
    <property type="match status" value="1"/>
</dbReference>
<dbReference type="InterPro" id="IPR012337">
    <property type="entry name" value="RNaseH-like_sf"/>
</dbReference>
<feature type="domain" description="Integrase catalytic" evidence="4">
    <location>
        <begin position="423"/>
        <end position="518"/>
    </location>
</feature>
<dbReference type="Pfam" id="PF13976">
    <property type="entry name" value="gag_pre-integrs"/>
    <property type="match status" value="1"/>
</dbReference>
<evidence type="ECO:0000256" key="2">
    <source>
        <dbReference type="ARBA" id="ARBA00022723"/>
    </source>
</evidence>
<dbReference type="Pfam" id="PF25597">
    <property type="entry name" value="SH3_retrovirus"/>
    <property type="match status" value="1"/>
</dbReference>
<keyword evidence="3" id="KW-0378">Hydrolase</keyword>
<dbReference type="PROSITE" id="PS50994">
    <property type="entry name" value="INTEGRASE"/>
    <property type="match status" value="1"/>
</dbReference>
<dbReference type="AlphaFoldDB" id="A0A438GGY4"/>
<keyword evidence="2" id="KW-0479">Metal-binding</keyword>
<evidence type="ECO:0000313" key="5">
    <source>
        <dbReference type="EMBL" id="RVW71463.1"/>
    </source>
</evidence>
<dbReference type="Pfam" id="PF07727">
    <property type="entry name" value="RVT_2"/>
    <property type="match status" value="1"/>
</dbReference>
<evidence type="ECO:0000313" key="6">
    <source>
        <dbReference type="Proteomes" id="UP000288805"/>
    </source>
</evidence>
<name>A0A438GGY4_VITVI</name>
<dbReference type="InterPro" id="IPR001584">
    <property type="entry name" value="Integrase_cat-core"/>
</dbReference>
<dbReference type="Gene3D" id="3.30.420.10">
    <property type="entry name" value="Ribonuclease H-like superfamily/Ribonuclease H"/>
    <property type="match status" value="1"/>
</dbReference>
<dbReference type="GO" id="GO:0015074">
    <property type="term" value="P:DNA integration"/>
    <property type="evidence" value="ECO:0007669"/>
    <property type="project" value="InterPro"/>
</dbReference>
<keyword evidence="1" id="KW-0645">Protease</keyword>